<dbReference type="SUPFAM" id="SSF55729">
    <property type="entry name" value="Acyl-CoA N-acyltransferases (Nat)"/>
    <property type="match status" value="1"/>
</dbReference>
<keyword evidence="1" id="KW-0808">Transferase</keyword>
<keyword evidence="5" id="KW-1185">Reference proteome</keyword>
<dbReference type="InterPro" id="IPR016181">
    <property type="entry name" value="Acyl_CoA_acyltransferase"/>
</dbReference>
<dbReference type="PANTHER" id="PTHR43877:SF2">
    <property type="entry name" value="AMINOALKYLPHOSPHONATE N-ACETYLTRANSFERASE-RELATED"/>
    <property type="match status" value="1"/>
</dbReference>
<reference evidence="4 5" key="1">
    <citation type="submission" date="2020-10" db="EMBL/GenBank/DDBJ databases">
        <title>Ramlibacter sp. HM2 16S ribosomal RNA gene Genome sequencing and assembly.</title>
        <authorList>
            <person name="Kang M."/>
        </authorList>
    </citation>
    <scope>NUCLEOTIDE SEQUENCE [LARGE SCALE GENOMIC DNA]</scope>
    <source>
        <strain evidence="4 5">HM2</strain>
    </source>
</reference>
<dbReference type="EMBL" id="JADDIV010000006">
    <property type="protein sequence ID" value="MBE7369924.1"/>
    <property type="molecule type" value="Genomic_DNA"/>
</dbReference>
<protein>
    <submittedName>
        <fullName evidence="4">GNAT family N-acetyltransferase</fullName>
    </submittedName>
</protein>
<dbReference type="PROSITE" id="PS51186">
    <property type="entry name" value="GNAT"/>
    <property type="match status" value="1"/>
</dbReference>
<keyword evidence="2" id="KW-0012">Acyltransferase</keyword>
<dbReference type="InterPro" id="IPR050832">
    <property type="entry name" value="Bact_Acetyltransf"/>
</dbReference>
<feature type="domain" description="N-acetyltransferase" evidence="3">
    <location>
        <begin position="86"/>
        <end position="233"/>
    </location>
</feature>
<evidence type="ECO:0000313" key="5">
    <source>
        <dbReference type="Proteomes" id="UP000806285"/>
    </source>
</evidence>
<gene>
    <name evidence="4" type="ORF">IM787_20345</name>
</gene>
<dbReference type="InterPro" id="IPR000182">
    <property type="entry name" value="GNAT_dom"/>
</dbReference>
<organism evidence="4 5">
    <name type="scientific">Ramlibacter pallidus</name>
    <dbReference type="NCBI Taxonomy" id="2780087"/>
    <lineage>
        <taxon>Bacteria</taxon>
        <taxon>Pseudomonadati</taxon>
        <taxon>Pseudomonadota</taxon>
        <taxon>Betaproteobacteria</taxon>
        <taxon>Burkholderiales</taxon>
        <taxon>Comamonadaceae</taxon>
        <taxon>Ramlibacter</taxon>
    </lineage>
</organism>
<dbReference type="RefSeq" id="WP_193678552.1">
    <property type="nucleotide sequence ID" value="NZ_JADDIV010000006.1"/>
</dbReference>
<name>A0ABR9S8Q3_9BURK</name>
<evidence type="ECO:0000256" key="1">
    <source>
        <dbReference type="ARBA" id="ARBA00022679"/>
    </source>
</evidence>
<dbReference type="Gene3D" id="3.40.630.30">
    <property type="match status" value="1"/>
</dbReference>
<comment type="caution">
    <text evidence="4">The sequence shown here is derived from an EMBL/GenBank/DDBJ whole genome shotgun (WGS) entry which is preliminary data.</text>
</comment>
<accession>A0ABR9S8Q3</accession>
<sequence length="233" mass="24868">MDDELVTLAWDSAFFGFGVGRCDSRDTSADGIARILAEAAARGLRLVYWVVPPEAPADALAAAGVLLMDRKVTYVAASGQRQAHPAVTATTTPSDHLLSLALQSGQYSRFRVDPRMPAGSFERMYAAWLDRSLAGELAREVLVFGEAGKDADGFLALGMKKGRADISLLGVDRASRGRGVGTALVDAAVARAHAWGLANLQVVTQQDNTPACSLYEKCGFTVEAVEHVHHAWL</sequence>
<dbReference type="PANTHER" id="PTHR43877">
    <property type="entry name" value="AMINOALKYLPHOSPHONATE N-ACETYLTRANSFERASE-RELATED-RELATED"/>
    <property type="match status" value="1"/>
</dbReference>
<dbReference type="CDD" id="cd04301">
    <property type="entry name" value="NAT_SF"/>
    <property type="match status" value="1"/>
</dbReference>
<proteinExistence type="predicted"/>
<evidence type="ECO:0000256" key="2">
    <source>
        <dbReference type="ARBA" id="ARBA00023315"/>
    </source>
</evidence>
<dbReference type="Pfam" id="PF00583">
    <property type="entry name" value="Acetyltransf_1"/>
    <property type="match status" value="1"/>
</dbReference>
<dbReference type="Proteomes" id="UP000806285">
    <property type="component" value="Unassembled WGS sequence"/>
</dbReference>
<evidence type="ECO:0000313" key="4">
    <source>
        <dbReference type="EMBL" id="MBE7369924.1"/>
    </source>
</evidence>
<evidence type="ECO:0000259" key="3">
    <source>
        <dbReference type="PROSITE" id="PS51186"/>
    </source>
</evidence>